<dbReference type="Ensembl" id="ENSACCT00020007837.1">
    <property type="protein sequence ID" value="ENSACCP00020007507.1"/>
    <property type="gene ID" value="ENSACCG00020005100.1"/>
</dbReference>
<dbReference type="InterPro" id="IPR051520">
    <property type="entry name" value="Elbow/Noc_ZnFinger"/>
</dbReference>
<dbReference type="AlphaFoldDB" id="A0A663E5N6"/>
<evidence type="ECO:0000256" key="4">
    <source>
        <dbReference type="SAM" id="MobiDB-lite"/>
    </source>
</evidence>
<dbReference type="PANTHER" id="PTHR12522:SF2">
    <property type="entry name" value="ZINC FINGER PROTEIN 703"/>
    <property type="match status" value="1"/>
</dbReference>
<name>A0A663E5N6_AQUCH</name>
<feature type="compositionally biased region" description="Gly residues" evidence="4">
    <location>
        <begin position="248"/>
        <end position="260"/>
    </location>
</feature>
<dbReference type="PANTHER" id="PTHR12522">
    <property type="entry name" value="ZINC-FINGER PROTEIN NOLZ1-RELATED"/>
    <property type="match status" value="1"/>
</dbReference>
<dbReference type="GO" id="GO:0045892">
    <property type="term" value="P:negative regulation of DNA-templated transcription"/>
    <property type="evidence" value="ECO:0007669"/>
    <property type="project" value="TreeGrafter"/>
</dbReference>
<keyword evidence="3" id="KW-0862">Zinc</keyword>
<feature type="region of interest" description="Disordered" evidence="4">
    <location>
        <begin position="240"/>
        <end position="262"/>
    </location>
</feature>
<reference evidence="5" key="1">
    <citation type="submission" date="2025-08" db="UniProtKB">
        <authorList>
            <consortium name="Ensembl"/>
        </authorList>
    </citation>
    <scope>IDENTIFICATION</scope>
</reference>
<accession>A0A663E5N6</accession>
<evidence type="ECO:0000256" key="1">
    <source>
        <dbReference type="ARBA" id="ARBA00022723"/>
    </source>
</evidence>
<evidence type="ECO:0000313" key="6">
    <source>
        <dbReference type="Proteomes" id="UP000472275"/>
    </source>
</evidence>
<dbReference type="GO" id="GO:0005634">
    <property type="term" value="C:nucleus"/>
    <property type="evidence" value="ECO:0007669"/>
    <property type="project" value="TreeGrafter"/>
</dbReference>
<evidence type="ECO:0000256" key="3">
    <source>
        <dbReference type="ARBA" id="ARBA00022833"/>
    </source>
</evidence>
<keyword evidence="6" id="KW-1185">Reference proteome</keyword>
<protein>
    <submittedName>
        <fullName evidence="5">Zinc finger protein 703</fullName>
    </submittedName>
</protein>
<dbReference type="Proteomes" id="UP000472275">
    <property type="component" value="Chromosome 13"/>
</dbReference>
<keyword evidence="1" id="KW-0479">Metal-binding</keyword>
<evidence type="ECO:0000256" key="2">
    <source>
        <dbReference type="ARBA" id="ARBA00022771"/>
    </source>
</evidence>
<reference evidence="5" key="2">
    <citation type="submission" date="2025-09" db="UniProtKB">
        <authorList>
            <consortium name="Ensembl"/>
        </authorList>
    </citation>
    <scope>IDENTIFICATION</scope>
</reference>
<evidence type="ECO:0000313" key="5">
    <source>
        <dbReference type="Ensembl" id="ENSACCP00020007507.1"/>
    </source>
</evidence>
<feature type="compositionally biased region" description="Basic and acidic residues" evidence="4">
    <location>
        <begin position="146"/>
        <end position="159"/>
    </location>
</feature>
<proteinExistence type="predicted"/>
<dbReference type="GeneTree" id="ENSGT00390000014618"/>
<keyword evidence="2" id="KW-0863">Zinc-finger</keyword>
<dbReference type="GO" id="GO:0008270">
    <property type="term" value="F:zinc ion binding"/>
    <property type="evidence" value="ECO:0007669"/>
    <property type="project" value="UniProtKB-KW"/>
</dbReference>
<feature type="region of interest" description="Disordered" evidence="4">
    <location>
        <begin position="42"/>
        <end position="208"/>
    </location>
</feature>
<organism evidence="5 6">
    <name type="scientific">Aquila chrysaetos chrysaetos</name>
    <dbReference type="NCBI Taxonomy" id="223781"/>
    <lineage>
        <taxon>Eukaryota</taxon>
        <taxon>Metazoa</taxon>
        <taxon>Chordata</taxon>
        <taxon>Craniata</taxon>
        <taxon>Vertebrata</taxon>
        <taxon>Euteleostomi</taxon>
        <taxon>Archelosauria</taxon>
        <taxon>Archosauria</taxon>
        <taxon>Dinosauria</taxon>
        <taxon>Saurischia</taxon>
        <taxon>Theropoda</taxon>
        <taxon>Coelurosauria</taxon>
        <taxon>Aves</taxon>
        <taxon>Neognathae</taxon>
        <taxon>Neoaves</taxon>
        <taxon>Telluraves</taxon>
        <taxon>Accipitrimorphae</taxon>
        <taxon>Accipitriformes</taxon>
        <taxon>Accipitridae</taxon>
        <taxon>Accipitrinae</taxon>
        <taxon>Aquila</taxon>
    </lineage>
</organism>
<gene>
    <name evidence="5" type="primary">ZNF703</name>
</gene>
<feature type="compositionally biased region" description="Basic and acidic residues" evidence="4">
    <location>
        <begin position="102"/>
        <end position="114"/>
    </location>
</feature>
<feature type="compositionally biased region" description="Low complexity" evidence="4">
    <location>
        <begin position="128"/>
        <end position="143"/>
    </location>
</feature>
<sequence length="525" mass="54562">MLSAHGGHLLHPEYLQPLSSTPVSPIELDAKKSPLALLAQTCSQIGKPDPPPSSKLNAVAAAGLPTAEKEPTARPAALKPPGSGDSPPEDKSSFKPYSKGGGEPRKEGGADKAGFRVPSAACPPFPPHAAAAASPGGSRGASPQHADPKGVEEKKEPEAGKPSPEGTGGGLGRGAAEPGAHGEPPSGRKSEPPALPPLRPCGPRLALQAGPLRLPPAALQHRLPRLHRRRLRRLPLPVRARAGPHQAGPGGQPAAGGAGAAGQAAQLQPAHRGLAALLHAGIMPGPVLPELPQRLAPGLQQLLQLRARPRQPEERIPLGVPHAPAALGAYHALLQRHPQPARPPPLHLRLHAAERPPAPHMQLGVCQRTLRQEVCHLGGAAYPPTDPHGPAGGGKTLGGLPYLRPGLRSLLPPPPPARRPREPQHVTGLPLLEEPTHFGTKQVPPLRQEPFAHSRRPAGALLAGRRTLLLSIRALRPKTNFSFCTGISVTTAAPSPAPASSSPRPPRSLLGLCIYLLYVSLKLGI</sequence>